<name>A0AAE3N205_9HYPH</name>
<keyword evidence="5" id="KW-1185">Reference proteome</keyword>
<sequence>MHSAVEDVGVVLIGRNEGARLTACMASLGPLASRSVYVDSGSTDGSVEAARRMGLTVVLLDAGTPFTAARARNAGFAELMRTAPALDFVQFVDGDCRIAAGWIEKARAFLLNRDDAAIVCGRRRERFPDASIYNAICDREWDTPVGEAIACGGDCLVRSSAFRAVGGYAPDLIAGEEPEMCLRLREAGWSIWRIDAEMTLHDAALTHFFQWWRRSVRAGHAYAEVAARHRTSPKRIWSQNVRRAVLWGGLLPLLAVSGSLAIHPAFLALLAAYPLQIARLAVRSDLPRPDNWRHSFFMVIGKFAEMQGVCAYYLNRLCNRRQTLIEYK</sequence>
<evidence type="ECO:0000313" key="4">
    <source>
        <dbReference type="EMBL" id="MCX8998741.1"/>
    </source>
</evidence>
<feature type="transmembrane region" description="Helical" evidence="1">
    <location>
        <begin position="244"/>
        <end position="275"/>
    </location>
</feature>
<keyword evidence="1" id="KW-1133">Transmembrane helix</keyword>
<keyword evidence="4" id="KW-0808">Transferase</keyword>
<keyword evidence="4" id="KW-0328">Glycosyltransferase</keyword>
<accession>A0AAE3N205</accession>
<keyword evidence="1" id="KW-0812">Transmembrane</keyword>
<reference evidence="4" key="1">
    <citation type="submission" date="2022-07" db="EMBL/GenBank/DDBJ databases">
        <title>Ectorhizobium quercum gen.nov., sp. nov.</title>
        <authorList>
            <person name="Ma T."/>
            <person name="Li Y."/>
        </authorList>
    </citation>
    <scope>NUCLEOTIDE SEQUENCE</scope>
    <source>
        <strain evidence="4">BDR2-2</strain>
    </source>
</reference>
<dbReference type="GO" id="GO:0016757">
    <property type="term" value="F:glycosyltransferase activity"/>
    <property type="evidence" value="ECO:0007669"/>
    <property type="project" value="UniProtKB-KW"/>
</dbReference>
<evidence type="ECO:0000313" key="5">
    <source>
        <dbReference type="Proteomes" id="UP001208771"/>
    </source>
</evidence>
<proteinExistence type="predicted"/>
<dbReference type="InterPro" id="IPR001173">
    <property type="entry name" value="Glyco_trans_2-like"/>
</dbReference>
<evidence type="ECO:0000313" key="3">
    <source>
        <dbReference type="EMBL" id="MCX8996220.1"/>
    </source>
</evidence>
<dbReference type="EMBL" id="JANFPI010000001">
    <property type="protein sequence ID" value="MCX8996220.1"/>
    <property type="molecule type" value="Genomic_DNA"/>
</dbReference>
<dbReference type="Gene3D" id="3.90.550.10">
    <property type="entry name" value="Spore Coat Polysaccharide Biosynthesis Protein SpsA, Chain A"/>
    <property type="match status" value="1"/>
</dbReference>
<protein>
    <submittedName>
        <fullName evidence="4">Glycosyltransferase</fullName>
        <ecNumber evidence="4">2.4.-.-</ecNumber>
    </submittedName>
</protein>
<dbReference type="SUPFAM" id="SSF53448">
    <property type="entry name" value="Nucleotide-diphospho-sugar transferases"/>
    <property type="match status" value="1"/>
</dbReference>
<gene>
    <name evidence="3" type="ORF">NOF55_03790</name>
    <name evidence="4" type="ORF">NOF55_16635</name>
</gene>
<dbReference type="RefSeq" id="WP_306409967.1">
    <property type="nucleotide sequence ID" value="NZ_JANFPI010000001.1"/>
</dbReference>
<dbReference type="InterPro" id="IPR029044">
    <property type="entry name" value="Nucleotide-diphossugar_trans"/>
</dbReference>
<feature type="domain" description="Glycosyltransferase 2-like" evidence="2">
    <location>
        <begin position="12"/>
        <end position="130"/>
    </location>
</feature>
<evidence type="ECO:0000256" key="1">
    <source>
        <dbReference type="SAM" id="Phobius"/>
    </source>
</evidence>
<dbReference type="AlphaFoldDB" id="A0AAE3N205"/>
<keyword evidence="1" id="KW-0472">Membrane</keyword>
<feature type="transmembrane region" description="Helical" evidence="1">
    <location>
        <begin position="295"/>
        <end position="314"/>
    </location>
</feature>
<dbReference type="Proteomes" id="UP001208771">
    <property type="component" value="Unassembled WGS sequence"/>
</dbReference>
<dbReference type="EC" id="2.4.-.-" evidence="4"/>
<dbReference type="PANTHER" id="PTHR43646">
    <property type="entry name" value="GLYCOSYLTRANSFERASE"/>
    <property type="match status" value="1"/>
</dbReference>
<dbReference type="Pfam" id="PF00535">
    <property type="entry name" value="Glycos_transf_2"/>
    <property type="match status" value="1"/>
</dbReference>
<dbReference type="EMBL" id="JANFPI010000005">
    <property type="protein sequence ID" value="MCX8998741.1"/>
    <property type="molecule type" value="Genomic_DNA"/>
</dbReference>
<comment type="caution">
    <text evidence="4">The sequence shown here is derived from an EMBL/GenBank/DDBJ whole genome shotgun (WGS) entry which is preliminary data.</text>
</comment>
<organism evidence="4 5">
    <name type="scientific">Ectorhizobium quercum</name>
    <dbReference type="NCBI Taxonomy" id="2965071"/>
    <lineage>
        <taxon>Bacteria</taxon>
        <taxon>Pseudomonadati</taxon>
        <taxon>Pseudomonadota</taxon>
        <taxon>Alphaproteobacteria</taxon>
        <taxon>Hyphomicrobiales</taxon>
        <taxon>Rhizobiaceae</taxon>
        <taxon>Ectorhizobium</taxon>
    </lineage>
</organism>
<dbReference type="PANTHER" id="PTHR43646:SF6">
    <property type="entry name" value="PRE-MYCOFACTOCIN GLYCOSYLTRANSFERASE"/>
    <property type="match status" value="1"/>
</dbReference>
<evidence type="ECO:0000259" key="2">
    <source>
        <dbReference type="Pfam" id="PF00535"/>
    </source>
</evidence>